<dbReference type="OrthoDB" id="5985073at2759"/>
<evidence type="ECO:0000256" key="1">
    <source>
        <dbReference type="ARBA" id="ARBA00022737"/>
    </source>
</evidence>
<keyword evidence="1" id="KW-0677">Repeat</keyword>
<organism evidence="5 6">
    <name type="scientific">Serendipita indica (strain DSM 11827)</name>
    <name type="common">Root endophyte fungus</name>
    <name type="synonym">Piriformospora indica</name>
    <dbReference type="NCBI Taxonomy" id="1109443"/>
    <lineage>
        <taxon>Eukaryota</taxon>
        <taxon>Fungi</taxon>
        <taxon>Dikarya</taxon>
        <taxon>Basidiomycota</taxon>
        <taxon>Agaricomycotina</taxon>
        <taxon>Agaricomycetes</taxon>
        <taxon>Sebacinales</taxon>
        <taxon>Serendipitaceae</taxon>
        <taxon>Serendipita</taxon>
    </lineage>
</organism>
<proteinExistence type="predicted"/>
<dbReference type="EMBL" id="CAFZ01000362">
    <property type="protein sequence ID" value="CCA74839.1"/>
    <property type="molecule type" value="Genomic_DNA"/>
</dbReference>
<dbReference type="PANTHER" id="PTHR45964:SF5">
    <property type="entry name" value="WSCD FAMILY MEMBER CG9164"/>
    <property type="match status" value="1"/>
</dbReference>
<dbReference type="STRING" id="1109443.G4TU46"/>
<evidence type="ECO:0000256" key="3">
    <source>
        <dbReference type="SAM" id="SignalP"/>
    </source>
</evidence>
<name>G4TU46_SERID</name>
<evidence type="ECO:0000313" key="6">
    <source>
        <dbReference type="Proteomes" id="UP000007148"/>
    </source>
</evidence>
<feature type="domain" description="WSC" evidence="4">
    <location>
        <begin position="28"/>
        <end position="119"/>
    </location>
</feature>
<dbReference type="InParanoid" id="G4TU46"/>
<feature type="signal peptide" evidence="3">
    <location>
        <begin position="1"/>
        <end position="19"/>
    </location>
</feature>
<protein>
    <submittedName>
        <fullName evidence="5">Related to glyoxal oxidase</fullName>
    </submittedName>
</protein>
<dbReference type="OMA" id="MEYSHEC"/>
<sequence length="376" mass="39784">MLATCITLVPLLLTQSTDGAPIVGSYTDWNSVGCYEDIVTARALPHVEQISGEMAVEKCLDACHASGYAYAGLEWGQGPFCGPSLPPTQVTDGRCNMPCQGDTTEICGGSLGLSVYRYTSSNLTNYKTWSYDNCYVDSIWNRVLPNSKFVSGPMTIEKCLDACDAAGYTYAGLEYGGECWGGNIEPTEIANDGRCNIACSGDVSERCGGSNGLSVYHSTGAPQPIDEYNGSTFSGCYKDSTRNRVPQHRAAPEHDYDQTIEICTDACNALGYAFAGVEYASECWCGDARPAELATDGRCNMRCVGNHQERCGGPDGIGVYESHPQTTTSTSTSTSTSSTSTDTNTSTSTSSTTTETTGTSIPPSIGHAGGVVLESK</sequence>
<dbReference type="SMART" id="SM00321">
    <property type="entry name" value="WSC"/>
    <property type="match status" value="3"/>
</dbReference>
<feature type="domain" description="WSC" evidence="4">
    <location>
        <begin position="128"/>
        <end position="219"/>
    </location>
</feature>
<dbReference type="Proteomes" id="UP000007148">
    <property type="component" value="Unassembled WGS sequence"/>
</dbReference>
<accession>G4TU46</accession>
<reference evidence="5 6" key="1">
    <citation type="journal article" date="2011" name="PLoS Pathog.">
        <title>Endophytic Life Strategies Decoded by Genome and Transcriptome Analyses of the Mutualistic Root Symbiont Piriformospora indica.</title>
        <authorList>
            <person name="Zuccaro A."/>
            <person name="Lahrmann U."/>
            <person name="Guldener U."/>
            <person name="Langen G."/>
            <person name="Pfiffi S."/>
            <person name="Biedenkopf D."/>
            <person name="Wong P."/>
            <person name="Samans B."/>
            <person name="Grimm C."/>
            <person name="Basiewicz M."/>
            <person name="Murat C."/>
            <person name="Martin F."/>
            <person name="Kogel K.H."/>
        </authorList>
    </citation>
    <scope>NUCLEOTIDE SEQUENCE [LARGE SCALE GENOMIC DNA]</scope>
    <source>
        <strain evidence="5 6">DSM 11827</strain>
    </source>
</reference>
<keyword evidence="3" id="KW-0732">Signal</keyword>
<dbReference type="Pfam" id="PF01822">
    <property type="entry name" value="WSC"/>
    <property type="match status" value="3"/>
</dbReference>
<gene>
    <name evidence="5" type="ORF">PIIN_08808</name>
</gene>
<evidence type="ECO:0000259" key="4">
    <source>
        <dbReference type="PROSITE" id="PS51212"/>
    </source>
</evidence>
<evidence type="ECO:0000256" key="2">
    <source>
        <dbReference type="SAM" id="MobiDB-lite"/>
    </source>
</evidence>
<dbReference type="InterPro" id="IPR051589">
    <property type="entry name" value="Sialate-O-sulfotransferase"/>
</dbReference>
<evidence type="ECO:0000313" key="5">
    <source>
        <dbReference type="EMBL" id="CCA74839.1"/>
    </source>
</evidence>
<feature type="compositionally biased region" description="Low complexity" evidence="2">
    <location>
        <begin position="326"/>
        <end position="360"/>
    </location>
</feature>
<keyword evidence="6" id="KW-1185">Reference proteome</keyword>
<dbReference type="PANTHER" id="PTHR45964">
    <property type="entry name" value="WSCD FAMILY MEMBER CG9164"/>
    <property type="match status" value="1"/>
</dbReference>
<dbReference type="PROSITE" id="PS51212">
    <property type="entry name" value="WSC"/>
    <property type="match status" value="3"/>
</dbReference>
<feature type="domain" description="WSC" evidence="4">
    <location>
        <begin position="230"/>
        <end position="323"/>
    </location>
</feature>
<dbReference type="InterPro" id="IPR002889">
    <property type="entry name" value="WSC_carb-bd"/>
</dbReference>
<dbReference type="AlphaFoldDB" id="G4TU46"/>
<feature type="region of interest" description="Disordered" evidence="2">
    <location>
        <begin position="315"/>
        <end position="376"/>
    </location>
</feature>
<dbReference type="eggNOG" id="KOG4157">
    <property type="taxonomic scope" value="Eukaryota"/>
</dbReference>
<feature type="chain" id="PRO_5003469117" evidence="3">
    <location>
        <begin position="20"/>
        <end position="376"/>
    </location>
</feature>
<dbReference type="HOGENOM" id="CLU_057167_0_0_1"/>
<comment type="caution">
    <text evidence="5">The sequence shown here is derived from an EMBL/GenBank/DDBJ whole genome shotgun (WGS) entry which is preliminary data.</text>
</comment>